<evidence type="ECO:0000313" key="3">
    <source>
        <dbReference type="Proteomes" id="UP000542210"/>
    </source>
</evidence>
<dbReference type="Proteomes" id="UP000542210">
    <property type="component" value="Unassembled WGS sequence"/>
</dbReference>
<evidence type="ECO:0000256" key="1">
    <source>
        <dbReference type="SAM" id="SignalP"/>
    </source>
</evidence>
<comment type="caution">
    <text evidence="2">The sequence shown here is derived from an EMBL/GenBank/DDBJ whole genome shotgun (WGS) entry which is preliminary data.</text>
</comment>
<evidence type="ECO:0008006" key="4">
    <source>
        <dbReference type="Google" id="ProtNLM"/>
    </source>
</evidence>
<reference evidence="2 3" key="1">
    <citation type="submission" date="2020-08" db="EMBL/GenBank/DDBJ databases">
        <title>Sequencing the genomes of 1000 actinobacteria strains.</title>
        <authorList>
            <person name="Klenk H.-P."/>
        </authorList>
    </citation>
    <scope>NUCLEOTIDE SEQUENCE [LARGE SCALE GENOMIC DNA]</scope>
    <source>
        <strain evidence="2 3">DSM 45784</strain>
    </source>
</reference>
<organism evidence="2 3">
    <name type="scientific">Sphaerisporangium siamense</name>
    <dbReference type="NCBI Taxonomy" id="795645"/>
    <lineage>
        <taxon>Bacteria</taxon>
        <taxon>Bacillati</taxon>
        <taxon>Actinomycetota</taxon>
        <taxon>Actinomycetes</taxon>
        <taxon>Streptosporangiales</taxon>
        <taxon>Streptosporangiaceae</taxon>
        <taxon>Sphaerisporangium</taxon>
    </lineage>
</organism>
<proteinExistence type="predicted"/>
<keyword evidence="3" id="KW-1185">Reference proteome</keyword>
<keyword evidence="1" id="KW-0732">Signal</keyword>
<feature type="chain" id="PRO_5031222957" description="Lipoprotein" evidence="1">
    <location>
        <begin position="28"/>
        <end position="148"/>
    </location>
</feature>
<name>A0A7W7GA99_9ACTN</name>
<gene>
    <name evidence="2" type="ORF">BJ982_002773</name>
</gene>
<dbReference type="EMBL" id="JACHND010000001">
    <property type="protein sequence ID" value="MBB4701229.1"/>
    <property type="molecule type" value="Genomic_DNA"/>
</dbReference>
<evidence type="ECO:0000313" key="2">
    <source>
        <dbReference type="EMBL" id="MBB4701229.1"/>
    </source>
</evidence>
<dbReference type="AlphaFoldDB" id="A0A7W7GA99"/>
<accession>A0A7W7GA99</accession>
<dbReference type="RefSeq" id="WP_184880184.1">
    <property type="nucleotide sequence ID" value="NZ_BOOV01000027.1"/>
</dbReference>
<dbReference type="PROSITE" id="PS51257">
    <property type="entry name" value="PROKAR_LIPOPROTEIN"/>
    <property type="match status" value="1"/>
</dbReference>
<feature type="signal peptide" evidence="1">
    <location>
        <begin position="1"/>
        <end position="27"/>
    </location>
</feature>
<protein>
    <recommendedName>
        <fullName evidence="4">Lipoprotein</fullName>
    </recommendedName>
</protein>
<sequence>MRRGRVAVVGAGAVASALVLTSCLTQAAGPPVVDARRQALRSEATADAAPAGAAMRPAPTRGEEARATEVLLAHPRLGAMVRRSYAAAAGRPLTSPAELRVHSLIFRRHGCEAHRCLQLFVRFPDGRWLDVGRVIADLTTGELRVLNW</sequence>